<evidence type="ECO:0008006" key="3">
    <source>
        <dbReference type="Google" id="ProtNLM"/>
    </source>
</evidence>
<accession>B5ECU0</accession>
<dbReference type="STRING" id="404380.Gbem_3565"/>
<dbReference type="EMBL" id="CP001124">
    <property type="protein sequence ID" value="ACH40557.1"/>
    <property type="molecule type" value="Genomic_DNA"/>
</dbReference>
<proteinExistence type="predicted"/>
<dbReference type="eggNOG" id="ENOG5032RZH">
    <property type="taxonomic scope" value="Bacteria"/>
</dbReference>
<dbReference type="NCBIfam" id="TIGR04255">
    <property type="entry name" value="sporadTIGR04255"/>
    <property type="match status" value="1"/>
</dbReference>
<dbReference type="HOGENOM" id="CLU_097444_0_0_7"/>
<evidence type="ECO:0000313" key="2">
    <source>
        <dbReference type="Proteomes" id="UP000008825"/>
    </source>
</evidence>
<organism evidence="1 2">
    <name type="scientific">Citrifermentans bemidjiense (strain ATCC BAA-1014 / DSM 16622 / JCM 12645 / Bem)</name>
    <name type="common">Geobacter bemidjiensis</name>
    <dbReference type="NCBI Taxonomy" id="404380"/>
    <lineage>
        <taxon>Bacteria</taxon>
        <taxon>Pseudomonadati</taxon>
        <taxon>Thermodesulfobacteriota</taxon>
        <taxon>Desulfuromonadia</taxon>
        <taxon>Geobacterales</taxon>
        <taxon>Geobacteraceae</taxon>
        <taxon>Citrifermentans</taxon>
    </lineage>
</organism>
<dbReference type="AlphaFoldDB" id="B5ECU0"/>
<protein>
    <recommendedName>
        <fullName evidence="3">TIGR04255 family protein</fullName>
    </recommendedName>
</protein>
<gene>
    <name evidence="1" type="ordered locus">Gbem_3565</name>
</gene>
<sequence length="241" mass="27181">MKLPREISPCPIVQSIIELRLAPSPNVPADAIFGLAYSRLRREFPSVANLPIANIPEQLRQSDPNLAYQPLHKFSKDNLSISIGPRVIVFACSPPYVGWEAFHREIRKAMEALLDIEGYVIKIERLGLRVVNIFDGPIAESIIFNVTSSPLPLAESQFHSTFVYQEGEFKNTLQIGNNVDIVNEGKAAKASILDIDTFKEDATGDILQNLWDLIDRAHSIEKRTFFSLLRPEKLERLNPVY</sequence>
<name>B5ECU0_CITBB</name>
<dbReference type="Proteomes" id="UP000008825">
    <property type="component" value="Chromosome"/>
</dbReference>
<dbReference type="OrthoDB" id="5767768at2"/>
<evidence type="ECO:0000313" key="1">
    <source>
        <dbReference type="EMBL" id="ACH40557.1"/>
    </source>
</evidence>
<dbReference type="KEGG" id="gbm:Gbem_3565"/>
<keyword evidence="2" id="KW-1185">Reference proteome</keyword>
<reference evidence="1 2" key="1">
    <citation type="submission" date="2008-07" db="EMBL/GenBank/DDBJ databases">
        <title>Complete sequence of Geobacter bemidjiensis BEM.</title>
        <authorList>
            <consortium name="US DOE Joint Genome Institute"/>
            <person name="Lucas S."/>
            <person name="Copeland A."/>
            <person name="Lapidus A."/>
            <person name="Glavina del Rio T."/>
            <person name="Dalin E."/>
            <person name="Tice H."/>
            <person name="Bruce D."/>
            <person name="Goodwin L."/>
            <person name="Pitluck S."/>
            <person name="Kiss H."/>
            <person name="Brettin T."/>
            <person name="Detter J.C."/>
            <person name="Han C."/>
            <person name="Kuske C.R."/>
            <person name="Schmutz J."/>
            <person name="Larimer F."/>
            <person name="Land M."/>
            <person name="Hauser L."/>
            <person name="Kyrpides N."/>
            <person name="Lykidis A."/>
            <person name="Lovley D."/>
            <person name="Richardson P."/>
        </authorList>
    </citation>
    <scope>NUCLEOTIDE SEQUENCE [LARGE SCALE GENOMIC DNA]</scope>
    <source>
        <strain evidence="2">ATCC BAA-1014 / DSM 16622 / JCM 12645 / Bem</strain>
    </source>
</reference>
<dbReference type="InterPro" id="IPR026349">
    <property type="entry name" value="CHP04255"/>
</dbReference>
<reference evidence="1 2" key="2">
    <citation type="journal article" date="2010" name="BMC Genomics">
        <title>The genome of Geobacter bemidjiensis, exemplar for the subsurface clade of Geobacter species that predominate in Fe(III)-reducing subsurface environments.</title>
        <authorList>
            <person name="Aklujkar M."/>
            <person name="Young N.D."/>
            <person name="Holmes D."/>
            <person name="Chavan M."/>
            <person name="Risso C."/>
            <person name="Kiss H.E."/>
            <person name="Han C.S."/>
            <person name="Land M.L."/>
            <person name="Lovley D.R."/>
        </authorList>
    </citation>
    <scope>NUCLEOTIDE SEQUENCE [LARGE SCALE GENOMIC DNA]</scope>
    <source>
        <strain evidence="2">ATCC BAA-1014 / DSM 16622 / JCM 12645 / Bem</strain>
    </source>
</reference>
<dbReference type="RefSeq" id="WP_012531994.1">
    <property type="nucleotide sequence ID" value="NC_011146.1"/>
</dbReference>